<evidence type="ECO:0000256" key="10">
    <source>
        <dbReference type="ARBA" id="ARBA00048173"/>
    </source>
</evidence>
<dbReference type="PANTHER" id="PTHR34047:SF7">
    <property type="entry name" value="RNA-DIRECTED DNA POLYMERASE"/>
    <property type="match status" value="1"/>
</dbReference>
<dbReference type="SUPFAM" id="SSF56672">
    <property type="entry name" value="DNA/RNA polymerases"/>
    <property type="match status" value="1"/>
</dbReference>
<evidence type="ECO:0000256" key="1">
    <source>
        <dbReference type="ARBA" id="ARBA00012493"/>
    </source>
</evidence>
<evidence type="ECO:0000256" key="4">
    <source>
        <dbReference type="ARBA" id="ARBA00022723"/>
    </source>
</evidence>
<evidence type="ECO:0000256" key="8">
    <source>
        <dbReference type="ARBA" id="ARBA00023118"/>
    </source>
</evidence>
<dbReference type="InterPro" id="IPR000477">
    <property type="entry name" value="RT_dom"/>
</dbReference>
<evidence type="ECO:0000256" key="6">
    <source>
        <dbReference type="ARBA" id="ARBA00022842"/>
    </source>
</evidence>
<comment type="catalytic activity">
    <reaction evidence="10">
        <text>DNA(n) + a 2'-deoxyribonucleoside 5'-triphosphate = DNA(n+1) + diphosphate</text>
        <dbReference type="Rhea" id="RHEA:22508"/>
        <dbReference type="Rhea" id="RHEA-COMP:17339"/>
        <dbReference type="Rhea" id="RHEA-COMP:17340"/>
        <dbReference type="ChEBI" id="CHEBI:33019"/>
        <dbReference type="ChEBI" id="CHEBI:61560"/>
        <dbReference type="ChEBI" id="CHEBI:173112"/>
        <dbReference type="EC" id="2.7.7.49"/>
    </reaction>
</comment>
<dbReference type="Pfam" id="PF00078">
    <property type="entry name" value="RVT_1"/>
    <property type="match status" value="1"/>
</dbReference>
<dbReference type="PANTHER" id="PTHR34047">
    <property type="entry name" value="NUCLEAR INTRON MATURASE 1, MITOCHONDRIAL-RELATED"/>
    <property type="match status" value="1"/>
</dbReference>
<dbReference type="Proteomes" id="UP000305768">
    <property type="component" value="Unassembled WGS sequence"/>
</dbReference>
<proteinExistence type="inferred from homology"/>
<dbReference type="PROSITE" id="PS50878">
    <property type="entry name" value="RT_POL"/>
    <property type="match status" value="1"/>
</dbReference>
<gene>
    <name evidence="12" type="ORF">FAJ34_01905</name>
</gene>
<dbReference type="EMBL" id="SSXP01000002">
    <property type="protein sequence ID" value="TII08798.1"/>
    <property type="molecule type" value="Genomic_DNA"/>
</dbReference>
<dbReference type="AlphaFoldDB" id="A0A4T2H965"/>
<dbReference type="GO" id="GO:0046872">
    <property type="term" value="F:metal ion binding"/>
    <property type="evidence" value="ECO:0007669"/>
    <property type="project" value="UniProtKB-KW"/>
</dbReference>
<evidence type="ECO:0000256" key="5">
    <source>
        <dbReference type="ARBA" id="ARBA00022763"/>
    </source>
</evidence>
<feature type="domain" description="Reverse transcriptase" evidence="11">
    <location>
        <begin position="1"/>
        <end position="236"/>
    </location>
</feature>
<dbReference type="GO" id="GO:0051607">
    <property type="term" value="P:defense response to virus"/>
    <property type="evidence" value="ECO:0007669"/>
    <property type="project" value="UniProtKB-KW"/>
</dbReference>
<organism evidence="12 13">
    <name type="scientific">Streptococcus suis</name>
    <dbReference type="NCBI Taxonomy" id="1307"/>
    <lineage>
        <taxon>Bacteria</taxon>
        <taxon>Bacillati</taxon>
        <taxon>Bacillota</taxon>
        <taxon>Bacilli</taxon>
        <taxon>Lactobacillales</taxon>
        <taxon>Streptococcaceae</taxon>
        <taxon>Streptococcus</taxon>
    </lineage>
</organism>
<evidence type="ECO:0000256" key="9">
    <source>
        <dbReference type="ARBA" id="ARBA00034120"/>
    </source>
</evidence>
<keyword evidence="7 12" id="KW-0695">RNA-directed DNA polymerase</keyword>
<dbReference type="GO" id="GO:0003723">
    <property type="term" value="F:RNA binding"/>
    <property type="evidence" value="ECO:0007669"/>
    <property type="project" value="InterPro"/>
</dbReference>
<reference evidence="12 13" key="1">
    <citation type="submission" date="2019-04" db="EMBL/GenBank/DDBJ databases">
        <title>Genome analysis of Streptococcus suis strain WUSS425.</title>
        <authorList>
            <person name="Chen H."/>
            <person name="Gao X."/>
            <person name="Wu Z."/>
        </authorList>
    </citation>
    <scope>NUCLEOTIDE SEQUENCE [LARGE SCALE GENOMIC DNA]</scope>
    <source>
        <strain evidence="12 13">WUSS425</strain>
    </source>
</reference>
<dbReference type="GO" id="GO:0006974">
    <property type="term" value="P:DNA damage response"/>
    <property type="evidence" value="ECO:0007669"/>
    <property type="project" value="UniProtKB-KW"/>
</dbReference>
<dbReference type="CDD" id="cd03487">
    <property type="entry name" value="RT_Bac_retron_II"/>
    <property type="match status" value="1"/>
</dbReference>
<protein>
    <recommendedName>
        <fullName evidence="1">RNA-directed DNA polymerase</fullName>
        <ecNumber evidence="1">2.7.7.49</ecNumber>
    </recommendedName>
</protein>
<keyword evidence="2" id="KW-0808">Transferase</keyword>
<evidence type="ECO:0000256" key="7">
    <source>
        <dbReference type="ARBA" id="ARBA00022918"/>
    </source>
</evidence>
<evidence type="ECO:0000313" key="12">
    <source>
        <dbReference type="EMBL" id="TII08798.1"/>
    </source>
</evidence>
<dbReference type="RefSeq" id="WP_029171412.1">
    <property type="nucleotide sequence ID" value="NZ_JABTZM010000015.1"/>
</dbReference>
<evidence type="ECO:0000313" key="13">
    <source>
        <dbReference type="Proteomes" id="UP000305768"/>
    </source>
</evidence>
<keyword evidence="8" id="KW-0051">Antiviral defense</keyword>
<dbReference type="EC" id="2.7.7.49" evidence="1"/>
<evidence type="ECO:0000256" key="3">
    <source>
        <dbReference type="ARBA" id="ARBA00022695"/>
    </source>
</evidence>
<keyword evidence="3" id="KW-0548">Nucleotidyltransferase</keyword>
<comment type="caution">
    <text evidence="12">The sequence shown here is derived from an EMBL/GenBank/DDBJ whole genome shotgun (WGS) entry which is preliminary data.</text>
</comment>
<evidence type="ECO:0000256" key="2">
    <source>
        <dbReference type="ARBA" id="ARBA00022679"/>
    </source>
</evidence>
<dbReference type="GO" id="GO:0003964">
    <property type="term" value="F:RNA-directed DNA polymerase activity"/>
    <property type="evidence" value="ECO:0007669"/>
    <property type="project" value="UniProtKB-KW"/>
</dbReference>
<dbReference type="InterPro" id="IPR000123">
    <property type="entry name" value="Reverse_transcriptase_msDNA"/>
</dbReference>
<comment type="similarity">
    <text evidence="9">Belongs to the bacterial reverse transcriptase family.</text>
</comment>
<sequence length="311" mass="35687">MNSILVSEQQIKLLFKIAMTEDVIDFVKDNNLVYSKCKYNGETRFISSPSEHLKIIQRWIVDNILVQKSISDVAHAYVREKSIFTNARVHVGNKALLKMDISNFFDSIPITKVKEIFLSLGYNSAVSQVFAELCTNNGYVRQGFVTSPFISNIILKDFDDKLINTLKKSCYSKYEFKYTRYADDITISSKYKVKSKLKEIEQEVMDILEVSGFSANLGKTRLIIGESPKKITGIIVKESSISVPNRFKKELLKELYYCRKFGVTSHLIYTGNYGKLNYIEHLKGLAMFIKNTDQKFYESVISQISELDLNS</sequence>
<dbReference type="InterPro" id="IPR051083">
    <property type="entry name" value="GrpII_Intron_Splice-Mob/Def"/>
</dbReference>
<keyword evidence="4" id="KW-0479">Metal-binding</keyword>
<keyword evidence="6" id="KW-0460">Magnesium</keyword>
<accession>A0A4T2H965</accession>
<evidence type="ECO:0000259" key="11">
    <source>
        <dbReference type="PROSITE" id="PS50878"/>
    </source>
</evidence>
<name>A0A4T2H965_STRSU</name>
<keyword evidence="5" id="KW-0227">DNA damage</keyword>
<dbReference type="InterPro" id="IPR043502">
    <property type="entry name" value="DNA/RNA_pol_sf"/>
</dbReference>
<dbReference type="PRINTS" id="PR00866">
    <property type="entry name" value="RNADNAPOLMS"/>
</dbReference>